<comment type="caution">
    <text evidence="1">The sequence shown here is derived from an EMBL/GenBank/DDBJ whole genome shotgun (WGS) entry which is preliminary data.</text>
</comment>
<dbReference type="EMBL" id="JALJOS010000083">
    <property type="protein sequence ID" value="KAK9816256.1"/>
    <property type="molecule type" value="Genomic_DNA"/>
</dbReference>
<organism evidence="1 2">
    <name type="scientific">Apatococcus lobatus</name>
    <dbReference type="NCBI Taxonomy" id="904363"/>
    <lineage>
        <taxon>Eukaryota</taxon>
        <taxon>Viridiplantae</taxon>
        <taxon>Chlorophyta</taxon>
        <taxon>core chlorophytes</taxon>
        <taxon>Trebouxiophyceae</taxon>
        <taxon>Chlorellales</taxon>
        <taxon>Chlorellaceae</taxon>
        <taxon>Apatococcus</taxon>
    </lineage>
</organism>
<dbReference type="AlphaFoldDB" id="A0AAW1Q5X8"/>
<dbReference type="Proteomes" id="UP001438707">
    <property type="component" value="Unassembled WGS sequence"/>
</dbReference>
<protein>
    <submittedName>
        <fullName evidence="1">Uncharacterized protein</fullName>
    </submittedName>
</protein>
<gene>
    <name evidence="1" type="ORF">WJX74_003471</name>
</gene>
<evidence type="ECO:0000313" key="1">
    <source>
        <dbReference type="EMBL" id="KAK9816256.1"/>
    </source>
</evidence>
<keyword evidence="2" id="KW-1185">Reference proteome</keyword>
<evidence type="ECO:0000313" key="2">
    <source>
        <dbReference type="Proteomes" id="UP001438707"/>
    </source>
</evidence>
<sequence length="73" mass="7876">MFLLKIIAELINHVTERVNMTWTFQGSQNSSFGLDPSGLRAVKKCSLSLGMLVKAQTLPVAALEASLAVSNMP</sequence>
<name>A0AAW1Q5X8_9CHLO</name>
<accession>A0AAW1Q5X8</accession>
<reference evidence="1 2" key="1">
    <citation type="journal article" date="2024" name="Nat. Commun.">
        <title>Phylogenomics reveals the evolutionary origins of lichenization in chlorophyte algae.</title>
        <authorList>
            <person name="Puginier C."/>
            <person name="Libourel C."/>
            <person name="Otte J."/>
            <person name="Skaloud P."/>
            <person name="Haon M."/>
            <person name="Grisel S."/>
            <person name="Petersen M."/>
            <person name="Berrin J.G."/>
            <person name="Delaux P.M."/>
            <person name="Dal Grande F."/>
            <person name="Keller J."/>
        </authorList>
    </citation>
    <scope>NUCLEOTIDE SEQUENCE [LARGE SCALE GENOMIC DNA]</scope>
    <source>
        <strain evidence="1 2">SAG 2145</strain>
    </source>
</reference>
<proteinExistence type="predicted"/>